<keyword evidence="1" id="KW-0378">Hydrolase</keyword>
<organism evidence="1 2">
    <name type="scientific">Ralstonia mannitolilytica</name>
    <dbReference type="NCBI Taxonomy" id="105219"/>
    <lineage>
        <taxon>Bacteria</taxon>
        <taxon>Pseudomonadati</taxon>
        <taxon>Pseudomonadota</taxon>
        <taxon>Betaproteobacteria</taxon>
        <taxon>Burkholderiales</taxon>
        <taxon>Burkholderiaceae</taxon>
        <taxon>Ralstonia</taxon>
    </lineage>
</organism>
<dbReference type="RefSeq" id="WP_062738168.1">
    <property type="nucleotide sequence ID" value="NZ_BAAAEC010000011.1"/>
</dbReference>
<evidence type="ECO:0000313" key="1">
    <source>
        <dbReference type="EMBL" id="SUE35897.1"/>
    </source>
</evidence>
<reference evidence="1 2" key="1">
    <citation type="submission" date="2018-06" db="EMBL/GenBank/DDBJ databases">
        <authorList>
            <consortium name="Pathogen Informatics"/>
            <person name="Doyle S."/>
        </authorList>
    </citation>
    <scope>NUCLEOTIDE SEQUENCE [LARGE SCALE GENOMIC DNA]</scope>
    <source>
        <strain evidence="1 2">NCTC10894</strain>
    </source>
</reference>
<dbReference type="GO" id="GO:0008233">
    <property type="term" value="F:peptidase activity"/>
    <property type="evidence" value="ECO:0007669"/>
    <property type="project" value="UniProtKB-KW"/>
</dbReference>
<dbReference type="InterPro" id="IPR012349">
    <property type="entry name" value="Split_barrel_FMN-bd"/>
</dbReference>
<dbReference type="PIRSF" id="PIRSF010372">
    <property type="entry name" value="PaiB"/>
    <property type="match status" value="1"/>
</dbReference>
<dbReference type="SUPFAM" id="SSF50475">
    <property type="entry name" value="FMN-binding split barrel"/>
    <property type="match status" value="1"/>
</dbReference>
<comment type="caution">
    <text evidence="1">The sequence shown here is derived from an EMBL/GenBank/DDBJ whole genome shotgun (WGS) entry which is preliminary data.</text>
</comment>
<dbReference type="Proteomes" id="UP000255008">
    <property type="component" value="Unassembled WGS sequence"/>
</dbReference>
<protein>
    <submittedName>
        <fullName evidence="1">Protease synthase and sporulation protein PAI 2</fullName>
    </submittedName>
</protein>
<dbReference type="GO" id="GO:0006508">
    <property type="term" value="P:proteolysis"/>
    <property type="evidence" value="ECO:0007669"/>
    <property type="project" value="UniProtKB-KW"/>
</dbReference>
<sequence>MYVPAHFEESRTEALHALIAQNPFGSLVTHGRNGLDANHLPFLLLPEDGSLGTLHAHVARANPVWQDVAGGDEVLVIFRAGDAYISPTWYPSKHEAHRQVPTWNYRVVHAHGRITVRDDERFVRGVVARLTRTHEASQPTPWKMSDAPADYTDALLKMIVGIEIEITRLDGKLKLSQNKETRDMAGAGEALKASGQHVMGDAMLACAAAKTKQAEGNGP</sequence>
<dbReference type="PANTHER" id="PTHR35802:SF1">
    <property type="entry name" value="PROTEASE SYNTHASE AND SPORULATION PROTEIN PAI 2"/>
    <property type="match status" value="1"/>
</dbReference>
<proteinExistence type="predicted"/>
<dbReference type="Pfam" id="PF04299">
    <property type="entry name" value="FMN_bind_2"/>
    <property type="match status" value="1"/>
</dbReference>
<gene>
    <name evidence="1" type="primary">paiB</name>
    <name evidence="1" type="ORF">NCTC10894_03914</name>
</gene>
<dbReference type="PANTHER" id="PTHR35802">
    <property type="entry name" value="PROTEASE SYNTHASE AND SPORULATION PROTEIN PAI 2"/>
    <property type="match status" value="1"/>
</dbReference>
<accession>A0AAJ4ZPV7</accession>
<dbReference type="EMBL" id="UGVE01000002">
    <property type="protein sequence ID" value="SUE35897.1"/>
    <property type="molecule type" value="Genomic_DNA"/>
</dbReference>
<name>A0AAJ4ZPV7_9RALS</name>
<dbReference type="AlphaFoldDB" id="A0AAJ4ZPV7"/>
<evidence type="ECO:0000313" key="2">
    <source>
        <dbReference type="Proteomes" id="UP000255008"/>
    </source>
</evidence>
<keyword evidence="1" id="KW-0645">Protease</keyword>
<dbReference type="InterPro" id="IPR007396">
    <property type="entry name" value="TR_PAI2-type"/>
</dbReference>
<dbReference type="Gene3D" id="2.30.110.10">
    <property type="entry name" value="Electron Transport, Fmn-binding Protein, Chain A"/>
    <property type="match status" value="1"/>
</dbReference>